<gene>
    <name evidence="2" type="ORF">KU392_11680</name>
</gene>
<keyword evidence="1" id="KW-0472">Membrane</keyword>
<dbReference type="RefSeq" id="WP_169295311.1">
    <property type="nucleotide sequence ID" value="NZ_JAHSPR010000009.1"/>
</dbReference>
<keyword evidence="1" id="KW-0812">Transmembrane</keyword>
<proteinExistence type="predicted"/>
<feature type="transmembrane region" description="Helical" evidence="1">
    <location>
        <begin position="43"/>
        <end position="61"/>
    </location>
</feature>
<dbReference type="Pfam" id="PF05437">
    <property type="entry name" value="AzlD"/>
    <property type="match status" value="1"/>
</dbReference>
<accession>A0ABS6NQK7</accession>
<protein>
    <submittedName>
        <fullName evidence="2">AzlD domain-containing protein</fullName>
    </submittedName>
</protein>
<dbReference type="EMBL" id="JAHSPR010000009">
    <property type="protein sequence ID" value="MBV4397906.1"/>
    <property type="molecule type" value="Genomic_DNA"/>
</dbReference>
<dbReference type="Proteomes" id="UP000722165">
    <property type="component" value="Unassembled WGS sequence"/>
</dbReference>
<sequence>MSVEYVLKATALMVLCAFITRVGYLLIGGFIPLSDNVKSSLRYAPVAALVAIIVPSLLPWAQGEMPHIGPELFAGVAAGLAFFRFRSILVLIAVGMGTLWLLRWFFG</sequence>
<dbReference type="InterPro" id="IPR008407">
    <property type="entry name" value="Brnchd-chn_aa_trnsp_AzlD"/>
</dbReference>
<name>A0ABS6NQK7_9BURK</name>
<evidence type="ECO:0000313" key="2">
    <source>
        <dbReference type="EMBL" id="MBV4397906.1"/>
    </source>
</evidence>
<keyword evidence="3" id="KW-1185">Reference proteome</keyword>
<feature type="transmembrane region" description="Helical" evidence="1">
    <location>
        <begin position="12"/>
        <end position="31"/>
    </location>
</feature>
<evidence type="ECO:0000313" key="3">
    <source>
        <dbReference type="Proteomes" id="UP000722165"/>
    </source>
</evidence>
<comment type="caution">
    <text evidence="2">The sequence shown here is derived from an EMBL/GenBank/DDBJ whole genome shotgun (WGS) entry which is preliminary data.</text>
</comment>
<keyword evidence="1" id="KW-1133">Transmembrane helix</keyword>
<organism evidence="2 3">
    <name type="scientific">Advenella alkanexedens</name>
    <dbReference type="NCBI Taxonomy" id="1481665"/>
    <lineage>
        <taxon>Bacteria</taxon>
        <taxon>Pseudomonadati</taxon>
        <taxon>Pseudomonadota</taxon>
        <taxon>Betaproteobacteria</taxon>
        <taxon>Burkholderiales</taxon>
        <taxon>Alcaligenaceae</taxon>
    </lineage>
</organism>
<evidence type="ECO:0000256" key="1">
    <source>
        <dbReference type="SAM" id="Phobius"/>
    </source>
</evidence>
<feature type="transmembrane region" description="Helical" evidence="1">
    <location>
        <begin position="81"/>
        <end position="102"/>
    </location>
</feature>
<reference evidence="2 3" key="1">
    <citation type="submission" date="2021-06" db="EMBL/GenBank/DDBJ databases">
        <authorList>
            <person name="Lu T."/>
            <person name="Wang Q."/>
            <person name="Han X."/>
        </authorList>
    </citation>
    <scope>NUCLEOTIDE SEQUENCE [LARGE SCALE GENOMIC DNA]</scope>
    <source>
        <strain evidence="2 3">LAM0050</strain>
    </source>
</reference>